<dbReference type="AlphaFoldDB" id="A0A8I1L797"/>
<dbReference type="Proteomes" id="UP000603369">
    <property type="component" value="Unassembled WGS sequence"/>
</dbReference>
<evidence type="ECO:0000259" key="1">
    <source>
        <dbReference type="SMART" id="SM00507"/>
    </source>
</evidence>
<organism evidence="2 3">
    <name type="scientific">Corynebacterium tuberculostearicum</name>
    <dbReference type="NCBI Taxonomy" id="38304"/>
    <lineage>
        <taxon>Bacteria</taxon>
        <taxon>Bacillati</taxon>
        <taxon>Actinomycetota</taxon>
        <taxon>Actinomycetes</taxon>
        <taxon>Mycobacteriales</taxon>
        <taxon>Corynebacteriaceae</taxon>
        <taxon>Corynebacterium</taxon>
    </lineage>
</organism>
<dbReference type="CDD" id="cd00085">
    <property type="entry name" value="HNHc"/>
    <property type="match status" value="1"/>
</dbReference>
<dbReference type="Pfam" id="PF01844">
    <property type="entry name" value="HNH"/>
    <property type="match status" value="1"/>
</dbReference>
<reference evidence="2 3" key="1">
    <citation type="submission" date="2020-12" db="EMBL/GenBank/DDBJ databases">
        <title>Draft genome sequence of the commensal strain Corynebacterium tuberculostearicum MFP09/CIP 102622 isolated from human skin.</title>
        <authorList>
            <person name="Boukerb A.M."/>
            <person name="Janvier X."/>
            <person name="Feuilloley M.G.J."/>
            <person name="Groboillot A."/>
        </authorList>
    </citation>
    <scope>NUCLEOTIDE SEQUENCE [LARGE SCALE GENOMIC DNA]</scope>
    <source>
        <strain evidence="2 3">CIP 102622</strain>
    </source>
</reference>
<gene>
    <name evidence="2" type="ORF">JDP02_03135</name>
</gene>
<comment type="caution">
    <text evidence="2">The sequence shown here is derived from an EMBL/GenBank/DDBJ whole genome shotgun (WGS) entry which is preliminary data.</text>
</comment>
<feature type="domain" description="HNH nuclease" evidence="1">
    <location>
        <begin position="251"/>
        <end position="304"/>
    </location>
</feature>
<name>A0A8I1L797_9CORY</name>
<sequence length="333" mass="36689">MNALDTYLAAMAPGMDIVLGCAGMSEDDLCARGAAEKTARELALLKEAYCGTTKFTRKRRRAIEGAQHNGHSIVALSIIEKYARKMPTLFDAWVLREQLCTTKATAAALEKLAQSKVPKKKRKIKPGIRIIRRKDAPWTLAIDGSSSFIADLHAAVENQDKKPLDVVEDTFFGSDTGQRSTVLTNVIVRLEDYVRIVNGDGEEITVQMTNGATLTGAQYVRRTLKEHGLITLVSPYEGAVNLYRTERFANAKQRLMAGAENPVCPWPRCAKPADECQIHHLEPWLHGGLTNIANLSTACAYHNGANDDDPNAPPLRGRLARTNGQIRWQPPDC</sequence>
<keyword evidence="2" id="KW-0540">Nuclease</keyword>
<protein>
    <submittedName>
        <fullName evidence="2">HNH endonuclease</fullName>
    </submittedName>
</protein>
<keyword evidence="2" id="KW-0378">Hydrolase</keyword>
<dbReference type="Gene3D" id="1.10.30.50">
    <property type="match status" value="1"/>
</dbReference>
<accession>A0A8I1L797</accession>
<dbReference type="RefSeq" id="WP_200435445.1">
    <property type="nucleotide sequence ID" value="NZ_JAEHFL010000003.1"/>
</dbReference>
<keyword evidence="2" id="KW-0255">Endonuclease</keyword>
<dbReference type="InterPro" id="IPR002711">
    <property type="entry name" value="HNH"/>
</dbReference>
<evidence type="ECO:0000313" key="2">
    <source>
        <dbReference type="EMBL" id="MBK3427506.1"/>
    </source>
</evidence>
<dbReference type="EMBL" id="JAEHFL010000003">
    <property type="protein sequence ID" value="MBK3427506.1"/>
    <property type="molecule type" value="Genomic_DNA"/>
</dbReference>
<dbReference type="InterPro" id="IPR003615">
    <property type="entry name" value="HNH_nuc"/>
</dbReference>
<dbReference type="SMART" id="SM00507">
    <property type="entry name" value="HNHc"/>
    <property type="match status" value="1"/>
</dbReference>
<dbReference type="GO" id="GO:0004519">
    <property type="term" value="F:endonuclease activity"/>
    <property type="evidence" value="ECO:0007669"/>
    <property type="project" value="UniProtKB-KW"/>
</dbReference>
<keyword evidence="3" id="KW-1185">Reference proteome</keyword>
<dbReference type="GO" id="GO:0003676">
    <property type="term" value="F:nucleic acid binding"/>
    <property type="evidence" value="ECO:0007669"/>
    <property type="project" value="InterPro"/>
</dbReference>
<proteinExistence type="predicted"/>
<evidence type="ECO:0000313" key="3">
    <source>
        <dbReference type="Proteomes" id="UP000603369"/>
    </source>
</evidence>
<dbReference type="GO" id="GO:0008270">
    <property type="term" value="F:zinc ion binding"/>
    <property type="evidence" value="ECO:0007669"/>
    <property type="project" value="InterPro"/>
</dbReference>